<dbReference type="SUPFAM" id="SSF51269">
    <property type="entry name" value="AFP III-like domain"/>
    <property type="match status" value="1"/>
</dbReference>
<accession>A0ABD4TKV9</accession>
<evidence type="ECO:0000313" key="3">
    <source>
        <dbReference type="Proteomes" id="UP001524383"/>
    </source>
</evidence>
<dbReference type="Gene3D" id="3.90.1210.10">
    <property type="entry name" value="Antifreeze-like/N-acetylneuraminic acid synthase C-terminal domain"/>
    <property type="match status" value="1"/>
</dbReference>
<comment type="caution">
    <text evidence="2">The sequence shown here is derived from an EMBL/GenBank/DDBJ whole genome shotgun (WGS) entry which is preliminary data.</text>
</comment>
<dbReference type="InterPro" id="IPR051690">
    <property type="entry name" value="PseI-like"/>
</dbReference>
<gene>
    <name evidence="2" type="ORF">FTO68_11225</name>
</gene>
<protein>
    <submittedName>
        <fullName evidence="2">Polysaccharide biosynthesis protein</fullName>
    </submittedName>
</protein>
<evidence type="ECO:0000259" key="1">
    <source>
        <dbReference type="PROSITE" id="PS50844"/>
    </source>
</evidence>
<dbReference type="Proteomes" id="UP001524383">
    <property type="component" value="Unassembled WGS sequence"/>
</dbReference>
<dbReference type="AlphaFoldDB" id="A0ABD4TKV9"/>
<dbReference type="InterPro" id="IPR036732">
    <property type="entry name" value="AFP_Neu5c_C_sf"/>
</dbReference>
<organism evidence="2 3">
    <name type="scientific">Methanocalculus taiwanensis</name>
    <dbReference type="NCBI Taxonomy" id="106207"/>
    <lineage>
        <taxon>Archaea</taxon>
        <taxon>Methanobacteriati</taxon>
        <taxon>Methanobacteriota</taxon>
        <taxon>Stenosarchaea group</taxon>
        <taxon>Methanomicrobia</taxon>
        <taxon>Methanomicrobiales</taxon>
        <taxon>Methanocalculaceae</taxon>
        <taxon>Methanocalculus</taxon>
    </lineage>
</organism>
<dbReference type="CDD" id="cd11615">
    <property type="entry name" value="SAF_NeuB_like"/>
    <property type="match status" value="1"/>
</dbReference>
<feature type="domain" description="AFP-like" evidence="1">
    <location>
        <begin position="294"/>
        <end position="350"/>
    </location>
</feature>
<dbReference type="InterPro" id="IPR013974">
    <property type="entry name" value="SAF"/>
</dbReference>
<proteinExistence type="predicted"/>
<dbReference type="Gene3D" id="3.20.20.70">
    <property type="entry name" value="Aldolase class I"/>
    <property type="match status" value="1"/>
</dbReference>
<dbReference type="PANTHER" id="PTHR42966:SF1">
    <property type="entry name" value="SIALIC ACID SYNTHASE"/>
    <property type="match status" value="1"/>
</dbReference>
<keyword evidence="3" id="KW-1185">Reference proteome</keyword>
<dbReference type="PROSITE" id="PS50844">
    <property type="entry name" value="AFP_LIKE"/>
    <property type="match status" value="1"/>
</dbReference>
<dbReference type="Pfam" id="PF03102">
    <property type="entry name" value="NeuB"/>
    <property type="match status" value="1"/>
</dbReference>
<dbReference type="InterPro" id="IPR006190">
    <property type="entry name" value="SAF_AFP_Neu5Ac"/>
</dbReference>
<dbReference type="InterPro" id="IPR013132">
    <property type="entry name" value="PseI/NeuA/B-like_N"/>
</dbReference>
<dbReference type="EMBL" id="VOTZ01000038">
    <property type="protein sequence ID" value="MCQ1539548.1"/>
    <property type="molecule type" value="Genomic_DNA"/>
</dbReference>
<sequence length="350" mass="39428">MEKLDLNGQLVGKNEPPYIIAEIGSNHNGDMDLCRKMIDSAYDCGANAVKFQSWSESSLISRAEYARNTSYADKERHFGSLEEMVRRYVFTPEQHVEILDYCMKKGITFLSSCFSQKEVDFLDSLDVCAFKLASMDINNIPLLEYISKKDRPVIVSTGMATLGEIEKAVHILQSGNCGPIALLHCIAIYPPDYKTINLHNIKMLEHTFDLPIGFSDHSIGTSIPIASIALGACIVEKHFTIDKSLDGWDHAISADPEELAIIVREGNNVFNSLGSTVRVVSTDELVKRKVFRRRMVAKHSMNKGNVITLDDMDFKRPGNGINPDEYKYVVGRTLNRDVETDEELEWTDFY</sequence>
<dbReference type="InterPro" id="IPR013785">
    <property type="entry name" value="Aldolase_TIM"/>
</dbReference>
<evidence type="ECO:0000313" key="2">
    <source>
        <dbReference type="EMBL" id="MCQ1539548.1"/>
    </source>
</evidence>
<dbReference type="InterPro" id="IPR057736">
    <property type="entry name" value="SAF_PseI/NeuA/NeuB"/>
</dbReference>
<dbReference type="PANTHER" id="PTHR42966">
    <property type="entry name" value="N-ACETYLNEURAMINATE SYNTHASE"/>
    <property type="match status" value="1"/>
</dbReference>
<dbReference type="RefSeq" id="WP_255333519.1">
    <property type="nucleotide sequence ID" value="NZ_VOTZ01000038.1"/>
</dbReference>
<reference evidence="2 3" key="1">
    <citation type="submission" date="2019-08" db="EMBL/GenBank/DDBJ databases">
        <authorList>
            <person name="Chen S.-C."/>
            <person name="Lai M.-C."/>
            <person name="You Y.-T."/>
        </authorList>
    </citation>
    <scope>NUCLEOTIDE SEQUENCE [LARGE SCALE GENOMIC DNA]</scope>
    <source>
        <strain evidence="2 3">P2F9704a</strain>
    </source>
</reference>
<dbReference type="SUPFAM" id="SSF51569">
    <property type="entry name" value="Aldolase"/>
    <property type="match status" value="1"/>
</dbReference>
<dbReference type="Pfam" id="PF08666">
    <property type="entry name" value="SAF"/>
    <property type="match status" value="1"/>
</dbReference>
<name>A0ABD4TKV9_9EURY</name>